<organism evidence="2">
    <name type="scientific">Streptomyces sp. R28</name>
    <dbReference type="NCBI Taxonomy" id="3238628"/>
    <lineage>
        <taxon>Bacteria</taxon>
        <taxon>Bacillati</taxon>
        <taxon>Actinomycetota</taxon>
        <taxon>Actinomycetes</taxon>
        <taxon>Kitasatosporales</taxon>
        <taxon>Streptomycetaceae</taxon>
        <taxon>Streptomyces</taxon>
    </lineage>
</organism>
<dbReference type="InterPro" id="IPR013568">
    <property type="entry name" value="SEFIR_dom"/>
</dbReference>
<dbReference type="InterPro" id="IPR035897">
    <property type="entry name" value="Toll_tir_struct_dom_sf"/>
</dbReference>
<sequence>MSDVPVPGRVFISYAHDDDKHVEDVREFYHFLRRCGIDADLDLPAGERRQDWSLWMLRGIRNSRHVIVVASPQYKRRAEGDAAAGEGLGVQWESMLLRNLVYEDQAAALEKIVPVVMPGGSAADLPMWLGGRSHSHYAIEDFTVDGAEPLLRLLTGQPHHTEPPLPPLVLHPPITSSTPVPAPEPPPPTFVMPETKDLVDALMACPRLRQKSYRYELLEMMTKSLGSPEYIFDVPESDDARTHLRRLDEGIRRTTLMPDAVLKAMYLSLKDIAPGDIGTKRVRDLLVACGLVLGDV</sequence>
<dbReference type="EMBL" id="CP163439">
    <property type="protein sequence ID" value="XDQ35363.1"/>
    <property type="molecule type" value="Genomic_DNA"/>
</dbReference>
<dbReference type="Pfam" id="PF19956">
    <property type="entry name" value="EAD2"/>
    <property type="match status" value="1"/>
</dbReference>
<dbReference type="AlphaFoldDB" id="A0AB39Q1R9"/>
<dbReference type="InterPro" id="IPR045431">
    <property type="entry name" value="EAD2"/>
</dbReference>
<protein>
    <submittedName>
        <fullName evidence="2">TIR domain-containing protein</fullName>
    </submittedName>
</protein>
<name>A0AB39Q1R9_9ACTN</name>
<reference evidence="2" key="1">
    <citation type="submission" date="2024-07" db="EMBL/GenBank/DDBJ databases">
        <authorList>
            <person name="Yu S.T."/>
        </authorList>
    </citation>
    <scope>NUCLEOTIDE SEQUENCE</scope>
    <source>
        <strain evidence="2">R28</strain>
    </source>
</reference>
<dbReference type="Gene3D" id="3.40.50.10140">
    <property type="entry name" value="Toll/interleukin-1 receptor homology (TIR) domain"/>
    <property type="match status" value="1"/>
</dbReference>
<accession>A0AB39Q1R9</accession>
<dbReference type="InterPro" id="IPR000157">
    <property type="entry name" value="TIR_dom"/>
</dbReference>
<dbReference type="GO" id="GO:0007165">
    <property type="term" value="P:signal transduction"/>
    <property type="evidence" value="ECO:0007669"/>
    <property type="project" value="InterPro"/>
</dbReference>
<dbReference type="SUPFAM" id="SSF52200">
    <property type="entry name" value="Toll/Interleukin receptor TIR domain"/>
    <property type="match status" value="1"/>
</dbReference>
<dbReference type="PROSITE" id="PS51534">
    <property type="entry name" value="SEFIR"/>
    <property type="match status" value="1"/>
</dbReference>
<evidence type="ECO:0000313" key="2">
    <source>
        <dbReference type="EMBL" id="XDQ35363.1"/>
    </source>
</evidence>
<dbReference type="RefSeq" id="WP_369169921.1">
    <property type="nucleotide sequence ID" value="NZ_CP163439.1"/>
</dbReference>
<evidence type="ECO:0000259" key="1">
    <source>
        <dbReference type="PROSITE" id="PS51534"/>
    </source>
</evidence>
<gene>
    <name evidence="2" type="ORF">AB5J49_19635</name>
</gene>
<feature type="domain" description="SEFIR" evidence="1">
    <location>
        <begin position="7"/>
        <end position="146"/>
    </location>
</feature>
<dbReference type="Pfam" id="PF13676">
    <property type="entry name" value="TIR_2"/>
    <property type="match status" value="1"/>
</dbReference>
<proteinExistence type="predicted"/>